<comment type="caution">
    <text evidence="1">The sequence shown here is derived from an EMBL/GenBank/DDBJ whole genome shotgun (WGS) entry which is preliminary data.</text>
</comment>
<proteinExistence type="predicted"/>
<name>A0A392NK17_9FABA</name>
<evidence type="ECO:0000313" key="1">
    <source>
        <dbReference type="EMBL" id="MCH99723.1"/>
    </source>
</evidence>
<feature type="non-terminal residue" evidence="1">
    <location>
        <position position="1"/>
    </location>
</feature>
<dbReference type="AlphaFoldDB" id="A0A392NK17"/>
<organism evidence="1 2">
    <name type="scientific">Trifolium medium</name>
    <dbReference type="NCBI Taxonomy" id="97028"/>
    <lineage>
        <taxon>Eukaryota</taxon>
        <taxon>Viridiplantae</taxon>
        <taxon>Streptophyta</taxon>
        <taxon>Embryophyta</taxon>
        <taxon>Tracheophyta</taxon>
        <taxon>Spermatophyta</taxon>
        <taxon>Magnoliopsida</taxon>
        <taxon>eudicotyledons</taxon>
        <taxon>Gunneridae</taxon>
        <taxon>Pentapetalae</taxon>
        <taxon>rosids</taxon>
        <taxon>fabids</taxon>
        <taxon>Fabales</taxon>
        <taxon>Fabaceae</taxon>
        <taxon>Papilionoideae</taxon>
        <taxon>50 kb inversion clade</taxon>
        <taxon>NPAAA clade</taxon>
        <taxon>Hologalegina</taxon>
        <taxon>IRL clade</taxon>
        <taxon>Trifolieae</taxon>
        <taxon>Trifolium</taxon>
    </lineage>
</organism>
<reference evidence="1 2" key="1">
    <citation type="journal article" date="2018" name="Front. Plant Sci.">
        <title>Red Clover (Trifolium pratense) and Zigzag Clover (T. medium) - A Picture of Genomic Similarities and Differences.</title>
        <authorList>
            <person name="Dluhosova J."/>
            <person name="Istvanek J."/>
            <person name="Nedelnik J."/>
            <person name="Repkova J."/>
        </authorList>
    </citation>
    <scope>NUCLEOTIDE SEQUENCE [LARGE SCALE GENOMIC DNA]</scope>
    <source>
        <strain evidence="2">cv. 10/8</strain>
        <tissue evidence="1">Leaf</tissue>
    </source>
</reference>
<keyword evidence="2" id="KW-1185">Reference proteome</keyword>
<protein>
    <submittedName>
        <fullName evidence="1">Uncharacterized protein</fullName>
    </submittedName>
</protein>
<sequence>PVNIDYEWGIYEPSIEFAKVATINVYSYHKIGTELLARDW</sequence>
<accession>A0A392NK17</accession>
<dbReference type="Proteomes" id="UP000265520">
    <property type="component" value="Unassembled WGS sequence"/>
</dbReference>
<dbReference type="EMBL" id="LXQA010041131">
    <property type="protein sequence ID" value="MCH99723.1"/>
    <property type="molecule type" value="Genomic_DNA"/>
</dbReference>
<evidence type="ECO:0000313" key="2">
    <source>
        <dbReference type="Proteomes" id="UP000265520"/>
    </source>
</evidence>